<comment type="caution">
    <text evidence="2">The sequence shown here is derived from an EMBL/GenBank/DDBJ whole genome shotgun (WGS) entry which is preliminary data.</text>
</comment>
<evidence type="ECO:0008006" key="4">
    <source>
        <dbReference type="Google" id="ProtNLM"/>
    </source>
</evidence>
<accession>A0AAV2PKV2</accession>
<organism evidence="2 3">
    <name type="scientific">Meganyctiphanes norvegica</name>
    <name type="common">Northern krill</name>
    <name type="synonym">Thysanopoda norvegica</name>
    <dbReference type="NCBI Taxonomy" id="48144"/>
    <lineage>
        <taxon>Eukaryota</taxon>
        <taxon>Metazoa</taxon>
        <taxon>Ecdysozoa</taxon>
        <taxon>Arthropoda</taxon>
        <taxon>Crustacea</taxon>
        <taxon>Multicrustacea</taxon>
        <taxon>Malacostraca</taxon>
        <taxon>Eumalacostraca</taxon>
        <taxon>Eucarida</taxon>
        <taxon>Euphausiacea</taxon>
        <taxon>Euphausiidae</taxon>
        <taxon>Meganyctiphanes</taxon>
    </lineage>
</organism>
<dbReference type="AlphaFoldDB" id="A0AAV2PKV2"/>
<sequence length="284" mass="32156">RNLRVGAVKMLAPTLVVFSLVATSALADRNDFVTGYGFTKIMTNCFGDENYYGFLRQIAEAGRWCQQEPVHIPEVKVHTNKDYYVKTVVPGVPAIHYPQVAAHSHPHTYNTPITYHQVPYAAVKPKHHEPIITAADVSGLIEVTKARVSNLTCTLRKLGEIDDYLNINIQTDVNRILALPYISYSLRHDLIQGVQQCDALTKCLPLEYSDSVVPPPAIKRILAYLKCEKKNRLISCMKEDLKRHIYDIDISPIKELHPHETDDQTIERALFVLYGAETDSFELK</sequence>
<feature type="chain" id="PRO_5043763499" description="Secreted protein" evidence="1">
    <location>
        <begin position="28"/>
        <end position="284"/>
    </location>
</feature>
<keyword evidence="3" id="KW-1185">Reference proteome</keyword>
<keyword evidence="1" id="KW-0732">Signal</keyword>
<gene>
    <name evidence="2" type="ORF">MNOR_LOCUS1109</name>
</gene>
<proteinExistence type="predicted"/>
<name>A0AAV2PKV2_MEGNR</name>
<evidence type="ECO:0000313" key="3">
    <source>
        <dbReference type="Proteomes" id="UP001497623"/>
    </source>
</evidence>
<dbReference type="EMBL" id="CAXKWB010000281">
    <property type="protein sequence ID" value="CAL4060181.1"/>
    <property type="molecule type" value="Genomic_DNA"/>
</dbReference>
<dbReference type="Proteomes" id="UP001497623">
    <property type="component" value="Unassembled WGS sequence"/>
</dbReference>
<evidence type="ECO:0000256" key="1">
    <source>
        <dbReference type="SAM" id="SignalP"/>
    </source>
</evidence>
<reference evidence="2 3" key="1">
    <citation type="submission" date="2024-05" db="EMBL/GenBank/DDBJ databases">
        <authorList>
            <person name="Wallberg A."/>
        </authorList>
    </citation>
    <scope>NUCLEOTIDE SEQUENCE [LARGE SCALE GENOMIC DNA]</scope>
</reference>
<feature type="non-terminal residue" evidence="2">
    <location>
        <position position="1"/>
    </location>
</feature>
<feature type="signal peptide" evidence="1">
    <location>
        <begin position="1"/>
        <end position="27"/>
    </location>
</feature>
<protein>
    <recommendedName>
        <fullName evidence="4">Secreted protein</fullName>
    </recommendedName>
</protein>
<evidence type="ECO:0000313" key="2">
    <source>
        <dbReference type="EMBL" id="CAL4060181.1"/>
    </source>
</evidence>